<evidence type="ECO:0000313" key="2">
    <source>
        <dbReference type="EMBL" id="RKD32268.1"/>
    </source>
</evidence>
<reference evidence="2 3" key="1">
    <citation type="submission" date="2016-08" db="EMBL/GenBank/DDBJ databases">
        <title>Novel Firmicutes and Novel Genomes.</title>
        <authorList>
            <person name="Poppleton D.I."/>
            <person name="Gribaldo S."/>
        </authorList>
    </citation>
    <scope>NUCLEOTIDE SEQUENCE [LARGE SCALE GENOMIC DNA]</scope>
    <source>
        <strain evidence="2 3">CTT3</strain>
    </source>
</reference>
<dbReference type="SUPFAM" id="SSF51735">
    <property type="entry name" value="NAD(P)-binding Rossmann-fold domains"/>
    <property type="match status" value="1"/>
</dbReference>
<protein>
    <submittedName>
        <fullName evidence="2">GDP-mannose 4,6 dehydratase</fullName>
    </submittedName>
</protein>
<name>A0A419T4G1_9FIRM</name>
<feature type="domain" description="NAD(P)-binding" evidence="1">
    <location>
        <begin position="4"/>
        <end position="304"/>
    </location>
</feature>
<dbReference type="RefSeq" id="WP_120168668.1">
    <property type="nucleotide sequence ID" value="NZ_MCIB01000012.1"/>
</dbReference>
<accession>A0A419T4G1</accession>
<evidence type="ECO:0000259" key="1">
    <source>
        <dbReference type="Pfam" id="PF16363"/>
    </source>
</evidence>
<dbReference type="EMBL" id="MCIB01000012">
    <property type="protein sequence ID" value="RKD32268.1"/>
    <property type="molecule type" value="Genomic_DNA"/>
</dbReference>
<dbReference type="InterPro" id="IPR036291">
    <property type="entry name" value="NAD(P)-bd_dom_sf"/>
</dbReference>
<dbReference type="InterPro" id="IPR016040">
    <property type="entry name" value="NAD(P)-bd_dom"/>
</dbReference>
<comment type="caution">
    <text evidence="2">The sequence shown here is derived from an EMBL/GenBank/DDBJ whole genome shotgun (WGS) entry which is preliminary data.</text>
</comment>
<dbReference type="Proteomes" id="UP000284177">
    <property type="component" value="Unassembled WGS sequence"/>
</dbReference>
<dbReference type="Gene3D" id="3.40.50.720">
    <property type="entry name" value="NAD(P)-binding Rossmann-like Domain"/>
    <property type="match status" value="1"/>
</dbReference>
<sequence>MKALITGINGFVGGYLSEYLLTCNMQVFGTYLNKIDKNILGKNIKTFKLDITDKKETLEVLKKVRPDYIFHLAAQSSAAISWKKPQLTMDVNINGTINLLENIKELNLDSRILLIGSSEEYGFVKSEDIPINEDQELKPGNPYAVSKISQTMMGQVYSRAYDMDIVIVRAFNHIGPKQSPVFVASDFAKRIAEIEKGKFKPVLLVGNLEAERDFTDVRDIVKAYYLLALKGQKGEIYNVGSGKSYKIQYILDTLLSLSNVDIKIEKDPNRMRPSDVPIVQCDNTKITRLTGWEPEYSIEETLKDVLQYWRQTV</sequence>
<dbReference type="AlphaFoldDB" id="A0A419T4G1"/>
<dbReference type="OrthoDB" id="142826at2"/>
<dbReference type="Pfam" id="PF16363">
    <property type="entry name" value="GDP_Man_Dehyd"/>
    <property type="match status" value="1"/>
</dbReference>
<dbReference type="Gene3D" id="3.90.25.10">
    <property type="entry name" value="UDP-galactose 4-epimerase, domain 1"/>
    <property type="match status" value="1"/>
</dbReference>
<gene>
    <name evidence="2" type="ORF">BET03_02855</name>
</gene>
<proteinExistence type="predicted"/>
<dbReference type="PANTHER" id="PTHR43000">
    <property type="entry name" value="DTDP-D-GLUCOSE 4,6-DEHYDRATASE-RELATED"/>
    <property type="match status" value="1"/>
</dbReference>
<organism evidence="2 3">
    <name type="scientific">Thermohalobacter berrensis</name>
    <dbReference type="NCBI Taxonomy" id="99594"/>
    <lineage>
        <taxon>Bacteria</taxon>
        <taxon>Bacillati</taxon>
        <taxon>Bacillota</taxon>
        <taxon>Tissierellia</taxon>
        <taxon>Tissierellales</taxon>
        <taxon>Thermohalobacteraceae</taxon>
        <taxon>Thermohalobacter</taxon>
    </lineage>
</organism>
<evidence type="ECO:0000313" key="3">
    <source>
        <dbReference type="Proteomes" id="UP000284177"/>
    </source>
</evidence>
<dbReference type="CDD" id="cd05260">
    <property type="entry name" value="GDP_MD_SDR_e"/>
    <property type="match status" value="1"/>
</dbReference>
<keyword evidence="3" id="KW-1185">Reference proteome</keyword>